<dbReference type="RefSeq" id="WP_011421670.1">
    <property type="nucleotide sequence ID" value="NC_007760.1"/>
</dbReference>
<keyword evidence="5" id="KW-0342">GTP-binding</keyword>
<dbReference type="CDD" id="cd03713">
    <property type="entry name" value="EFG_mtEFG_C"/>
    <property type="match status" value="1"/>
</dbReference>
<dbReference type="GO" id="GO:0003746">
    <property type="term" value="F:translation elongation factor activity"/>
    <property type="evidence" value="ECO:0007669"/>
    <property type="project" value="UniProtKB-KW"/>
</dbReference>
<dbReference type="Proteomes" id="UP000001935">
    <property type="component" value="Chromosome"/>
</dbReference>
<feature type="domain" description="Elongation factor EFG" evidence="7">
    <location>
        <begin position="589"/>
        <end position="676"/>
    </location>
</feature>
<dbReference type="Gene3D" id="2.40.30.10">
    <property type="entry name" value="Translation factors"/>
    <property type="match status" value="1"/>
</dbReference>
<keyword evidence="3 9" id="KW-0251">Elongation factor</keyword>
<dbReference type="InterPro" id="IPR035649">
    <property type="entry name" value="EFG_V"/>
</dbReference>
<dbReference type="Pfam" id="PF00679">
    <property type="entry name" value="EFG_C"/>
    <property type="match status" value="1"/>
</dbReference>
<dbReference type="OrthoDB" id="9801472at2"/>
<dbReference type="Pfam" id="PF00009">
    <property type="entry name" value="GTP_EFTU"/>
    <property type="match status" value="1"/>
</dbReference>
<name>Q2IL59_ANADE</name>
<dbReference type="CDD" id="cd01434">
    <property type="entry name" value="EFG_mtEFG1_IV"/>
    <property type="match status" value="1"/>
</dbReference>
<dbReference type="PANTHER" id="PTHR43261">
    <property type="entry name" value="TRANSLATION ELONGATION FACTOR G-RELATED"/>
    <property type="match status" value="1"/>
</dbReference>
<dbReference type="Gene3D" id="3.40.50.300">
    <property type="entry name" value="P-loop containing nucleotide triphosphate hydrolases"/>
    <property type="match status" value="1"/>
</dbReference>
<evidence type="ECO:0000313" key="9">
    <source>
        <dbReference type="EMBL" id="ABC82388.1"/>
    </source>
</evidence>
<evidence type="ECO:0000313" key="10">
    <source>
        <dbReference type="Proteomes" id="UP000001935"/>
    </source>
</evidence>
<dbReference type="InterPro" id="IPR000640">
    <property type="entry name" value="EFG_V-like"/>
</dbReference>
<dbReference type="GO" id="GO:0032790">
    <property type="term" value="P:ribosome disassembly"/>
    <property type="evidence" value="ECO:0007669"/>
    <property type="project" value="TreeGrafter"/>
</dbReference>
<dbReference type="PANTHER" id="PTHR43261:SF1">
    <property type="entry name" value="RIBOSOME-RELEASING FACTOR 2, MITOCHONDRIAL"/>
    <property type="match status" value="1"/>
</dbReference>
<dbReference type="KEGG" id="ade:Adeh_2618"/>
<dbReference type="NCBIfam" id="NF009381">
    <property type="entry name" value="PRK12740.1-5"/>
    <property type="match status" value="1"/>
</dbReference>
<accession>Q2IL59</accession>
<keyword evidence="2" id="KW-0547">Nucleotide-binding</keyword>
<dbReference type="SUPFAM" id="SSF54211">
    <property type="entry name" value="Ribosomal protein S5 domain 2-like"/>
    <property type="match status" value="1"/>
</dbReference>
<feature type="domain" description="Translation elongation factor EFG/EF2" evidence="8">
    <location>
        <begin position="469"/>
        <end position="587"/>
    </location>
</feature>
<dbReference type="STRING" id="290397.Adeh_2618"/>
<dbReference type="AlphaFoldDB" id="Q2IL59"/>
<dbReference type="InterPro" id="IPR000795">
    <property type="entry name" value="T_Tr_GTP-bd_dom"/>
</dbReference>
<dbReference type="FunFam" id="3.30.230.10:FF:000003">
    <property type="entry name" value="Elongation factor G"/>
    <property type="match status" value="1"/>
</dbReference>
<evidence type="ECO:0000256" key="6">
    <source>
        <dbReference type="ARBA" id="ARBA00024731"/>
    </source>
</evidence>
<dbReference type="InterPro" id="IPR005517">
    <property type="entry name" value="Transl_elong_EFG/EF2_IV"/>
</dbReference>
<dbReference type="CDD" id="cd04088">
    <property type="entry name" value="EFG_mtEFG_II"/>
    <property type="match status" value="1"/>
</dbReference>
<dbReference type="InterPro" id="IPR041095">
    <property type="entry name" value="EFG_II"/>
</dbReference>
<dbReference type="InterPro" id="IPR009000">
    <property type="entry name" value="Transl_B-barrel_sf"/>
</dbReference>
<dbReference type="eggNOG" id="COG0480">
    <property type="taxonomic scope" value="Bacteria"/>
</dbReference>
<evidence type="ECO:0000256" key="5">
    <source>
        <dbReference type="ARBA" id="ARBA00023134"/>
    </source>
</evidence>
<evidence type="ECO:0000256" key="4">
    <source>
        <dbReference type="ARBA" id="ARBA00022917"/>
    </source>
</evidence>
<dbReference type="InterPro" id="IPR027417">
    <property type="entry name" value="P-loop_NTPase"/>
</dbReference>
<dbReference type="InterPro" id="IPR020568">
    <property type="entry name" value="Ribosomal_Su5_D2-typ_SF"/>
</dbReference>
<dbReference type="FunFam" id="3.30.70.240:FF:000001">
    <property type="entry name" value="Elongation factor G"/>
    <property type="match status" value="1"/>
</dbReference>
<dbReference type="EMBL" id="CP000251">
    <property type="protein sequence ID" value="ABC82388.1"/>
    <property type="molecule type" value="Genomic_DNA"/>
</dbReference>
<dbReference type="SUPFAM" id="SSF54980">
    <property type="entry name" value="EF-G C-terminal domain-like"/>
    <property type="match status" value="2"/>
</dbReference>
<dbReference type="Pfam" id="PF14492">
    <property type="entry name" value="EFG_III"/>
    <property type="match status" value="1"/>
</dbReference>
<organism evidence="9 10">
    <name type="scientific">Anaeromyxobacter dehalogenans (strain 2CP-C)</name>
    <dbReference type="NCBI Taxonomy" id="290397"/>
    <lineage>
        <taxon>Bacteria</taxon>
        <taxon>Pseudomonadati</taxon>
        <taxon>Myxococcota</taxon>
        <taxon>Myxococcia</taxon>
        <taxon>Myxococcales</taxon>
        <taxon>Cystobacterineae</taxon>
        <taxon>Anaeromyxobacteraceae</taxon>
        <taxon>Anaeromyxobacter</taxon>
    </lineage>
</organism>
<dbReference type="Pfam" id="PF22042">
    <property type="entry name" value="EF-G_D2"/>
    <property type="match status" value="1"/>
</dbReference>
<dbReference type="Pfam" id="PF03764">
    <property type="entry name" value="EFG_IV"/>
    <property type="match status" value="1"/>
</dbReference>
<dbReference type="SUPFAM" id="SSF52540">
    <property type="entry name" value="P-loop containing nucleoside triphosphate hydrolases"/>
    <property type="match status" value="1"/>
</dbReference>
<evidence type="ECO:0000256" key="1">
    <source>
        <dbReference type="ARBA" id="ARBA00017872"/>
    </source>
</evidence>
<evidence type="ECO:0000259" key="7">
    <source>
        <dbReference type="SMART" id="SM00838"/>
    </source>
</evidence>
<dbReference type="Gene3D" id="3.30.70.240">
    <property type="match status" value="1"/>
</dbReference>
<dbReference type="InterPro" id="IPR047872">
    <property type="entry name" value="EFG_IV"/>
</dbReference>
<dbReference type="SMART" id="SM00838">
    <property type="entry name" value="EFG_C"/>
    <property type="match status" value="1"/>
</dbReference>
<dbReference type="InterPro" id="IPR035647">
    <property type="entry name" value="EFG_III/V"/>
</dbReference>
<dbReference type="SMART" id="SM00889">
    <property type="entry name" value="EFG_IV"/>
    <property type="match status" value="1"/>
</dbReference>
<dbReference type="Gene3D" id="3.30.70.870">
    <property type="entry name" value="Elongation Factor G (Translational Gtpase), domain 3"/>
    <property type="match status" value="1"/>
</dbReference>
<reference evidence="9 10" key="1">
    <citation type="submission" date="2006-01" db="EMBL/GenBank/DDBJ databases">
        <title>Complete sequence of Anaeromyxobacter dehalogenans 2CP-C.</title>
        <authorList>
            <consortium name="US DOE Joint Genome Institute"/>
            <person name="Copeland A."/>
            <person name="Lucas S."/>
            <person name="Lapidus A."/>
            <person name="Barry K."/>
            <person name="Detter J.C."/>
            <person name="Glavina T."/>
            <person name="Hammon N."/>
            <person name="Israni S."/>
            <person name="Pitluck S."/>
            <person name="Brettin T."/>
            <person name="Bruce D."/>
            <person name="Han C."/>
            <person name="Tapia R."/>
            <person name="Gilna P."/>
            <person name="Kiss H."/>
            <person name="Schmutz J."/>
            <person name="Larimer F."/>
            <person name="Land M."/>
            <person name="Kyrpides N."/>
            <person name="Anderson I."/>
            <person name="Sanford R.A."/>
            <person name="Ritalahti K.M."/>
            <person name="Thomas H.S."/>
            <person name="Kirby J.R."/>
            <person name="Zhulin I.B."/>
            <person name="Loeffler F.E."/>
            <person name="Richardson P."/>
        </authorList>
    </citation>
    <scope>NUCLEOTIDE SEQUENCE [LARGE SCALE GENOMIC DNA]</scope>
    <source>
        <strain evidence="9 10">2CP-C</strain>
    </source>
</reference>
<evidence type="ECO:0000259" key="8">
    <source>
        <dbReference type="SMART" id="SM00889"/>
    </source>
</evidence>
<sequence>MANTRVIRTFSMLGADGAGKTALVEALLRVADAKRAAPDGSTARLDAEPEEKKRNFTLSLHPESFEENGRSFHVLDCPGFAAFLTEVEWALQVTDGAILAISAADGAHNRSERTYDVLAESGRPAFAVITRLDHEQADFHEALEDIESSLKVKAIPLQLPVFGPDRVKGLADLVSMKLHAWDGKSFGQWTEADIPAEAREEAERLRTALVEAAAESDDELLGKYLDGAVLAEEEILRGLAAGAAAQRFLPVACAGAKSGVGVRELLDLAVRILPAPEARVVKGTDLHGKETVRSAAPDAPFSGQVFKTTIDHFAGRIDYLRVFSGTLRADATVVNPRTRTEERIGHLYRTDGAQTVEVNEAGPGDFVVLVKLKDAHTGDTLCDRDVPIALPPFAQHVRPVSYAVHAKAGDDKAAAALQKIIEEDPSLELTRSTETGEMLLQGMGQAHLDVTVERAKRKHGVEITLTPPSPAYLETITAAAKAQGKFKRQTGGHGQYGDAHVELQPKPRGEGFEFEDAIVGGVIPRQFIPSVEKGIRGALSSGPLAGYPVVDFRARLVFGSYHDVDSSDMAFQVAGSMAFKKAVLEARPILLEPIMKLEVRVPEEYVGAVMGDLNSRRAKVQGMEPLARGVLIRATCPHAEAMTYDADLRSLTQGVGYFTMEASHYDPVPPHIAQKIIEKRRADGKVKGVEEEK</sequence>
<keyword evidence="4" id="KW-0648">Protein biosynthesis</keyword>
<dbReference type="GO" id="GO:0003924">
    <property type="term" value="F:GTPase activity"/>
    <property type="evidence" value="ECO:0007669"/>
    <property type="project" value="InterPro"/>
</dbReference>
<dbReference type="InterPro" id="IPR053905">
    <property type="entry name" value="EF-G-like_DII"/>
</dbReference>
<gene>
    <name evidence="9" type="ordered locus">Adeh_2618</name>
</gene>
<dbReference type="GO" id="GO:0005525">
    <property type="term" value="F:GTP binding"/>
    <property type="evidence" value="ECO:0007669"/>
    <property type="project" value="UniProtKB-KW"/>
</dbReference>
<comment type="function">
    <text evidence="6">Catalyzes the GTP-dependent ribosomal translocation step during translation elongation. During this step, the ribosome changes from the pre-translocational (PRE) to the post-translocational (POST) state as the newly formed A-site-bound peptidyl-tRNA and P-site-bound deacylated tRNA move to the P and E sites, respectively. Catalyzes the coordinated movement of the two tRNA molecules, the mRNA and conformational changes in the ribosome.</text>
</comment>
<dbReference type="Gene3D" id="3.30.230.10">
    <property type="match status" value="1"/>
</dbReference>
<evidence type="ECO:0000256" key="2">
    <source>
        <dbReference type="ARBA" id="ARBA00022741"/>
    </source>
</evidence>
<proteinExistence type="predicted"/>
<protein>
    <recommendedName>
        <fullName evidence="1">Elongation factor G</fullName>
    </recommendedName>
</protein>
<dbReference type="HOGENOM" id="CLU_002794_4_1_7"/>
<dbReference type="SUPFAM" id="SSF50447">
    <property type="entry name" value="Translation proteins"/>
    <property type="match status" value="1"/>
</dbReference>
<dbReference type="InterPro" id="IPR014721">
    <property type="entry name" value="Ribsml_uS5_D2-typ_fold_subgr"/>
</dbReference>
<evidence type="ECO:0000256" key="3">
    <source>
        <dbReference type="ARBA" id="ARBA00022768"/>
    </source>
</evidence>